<keyword evidence="1" id="KW-0472">Membrane</keyword>
<dbReference type="AlphaFoldDB" id="A0A1M4VPM5"/>
<reference evidence="2 3" key="1">
    <citation type="submission" date="2016-11" db="EMBL/GenBank/DDBJ databases">
        <authorList>
            <person name="Jaros S."/>
            <person name="Januszkiewicz K."/>
            <person name="Wedrychowicz H."/>
        </authorList>
    </citation>
    <scope>NUCLEOTIDE SEQUENCE [LARGE SCALE GENOMIC DNA]</scope>
    <source>
        <strain evidence="2 3">DSM 44666</strain>
    </source>
</reference>
<evidence type="ECO:0000256" key="1">
    <source>
        <dbReference type="SAM" id="Phobius"/>
    </source>
</evidence>
<gene>
    <name evidence="2" type="ORF">SAMN05444392_102462</name>
</gene>
<protein>
    <submittedName>
        <fullName evidence="2">Uncharacterized protein</fullName>
    </submittedName>
</protein>
<evidence type="ECO:0000313" key="2">
    <source>
        <dbReference type="EMBL" id="SHE70800.1"/>
    </source>
</evidence>
<proteinExistence type="predicted"/>
<dbReference type="RefSeq" id="WP_073154029.1">
    <property type="nucleotide sequence ID" value="NZ_FQVL01000002.1"/>
</dbReference>
<dbReference type="STRING" id="112248.SAMN05444392_102462"/>
<keyword evidence="1" id="KW-1133">Transmembrane helix</keyword>
<keyword evidence="1" id="KW-0812">Transmembrane</keyword>
<name>A0A1M4VPM5_9BACL</name>
<keyword evidence="3" id="KW-1185">Reference proteome</keyword>
<dbReference type="Proteomes" id="UP000184476">
    <property type="component" value="Unassembled WGS sequence"/>
</dbReference>
<dbReference type="EMBL" id="FQVL01000002">
    <property type="protein sequence ID" value="SHE70800.1"/>
    <property type="molecule type" value="Genomic_DNA"/>
</dbReference>
<sequence length="175" mass="20374">MPLSNHSRQGKLRFTIQWVLLLITLIGSIACILLIQFEHDHHLVAVVNCNSITQNDLKTDFSTGELHFKNTDHFSISAVNRIHLRSYFPTSILLASQPIYQIVYLDQSFAPINIPQVFTNQPMTTHNRRIVVIQKATWRPHFQHTVQRVTVNQCFANDVFEMRYDPLPKSHEDFH</sequence>
<accession>A0A1M4VPM5</accession>
<feature type="transmembrane region" description="Helical" evidence="1">
    <location>
        <begin position="12"/>
        <end position="35"/>
    </location>
</feature>
<evidence type="ECO:0000313" key="3">
    <source>
        <dbReference type="Proteomes" id="UP000184476"/>
    </source>
</evidence>
<organism evidence="2 3">
    <name type="scientific">Seinonella peptonophila</name>
    <dbReference type="NCBI Taxonomy" id="112248"/>
    <lineage>
        <taxon>Bacteria</taxon>
        <taxon>Bacillati</taxon>
        <taxon>Bacillota</taxon>
        <taxon>Bacilli</taxon>
        <taxon>Bacillales</taxon>
        <taxon>Thermoactinomycetaceae</taxon>
        <taxon>Seinonella</taxon>
    </lineage>
</organism>